<dbReference type="Proteomes" id="UP000075755">
    <property type="component" value="Chromosome"/>
</dbReference>
<evidence type="ECO:0000313" key="4">
    <source>
        <dbReference type="EMBL" id="AMS39297.1"/>
    </source>
</evidence>
<dbReference type="EMBL" id="JACICB010000026">
    <property type="protein sequence ID" value="MBB3709156.1"/>
    <property type="molecule type" value="Genomic_DNA"/>
</dbReference>
<feature type="compositionally biased region" description="Gly residues" evidence="2">
    <location>
        <begin position="90"/>
        <end position="126"/>
    </location>
</feature>
<dbReference type="PANTHER" id="PTHR35037">
    <property type="entry name" value="C-TERMINAL REGION OF AIDA-LIKE PROTEIN"/>
    <property type="match status" value="1"/>
</dbReference>
<dbReference type="SUPFAM" id="SSF103515">
    <property type="entry name" value="Autotransporter"/>
    <property type="match status" value="1"/>
</dbReference>
<name>A0AAC8YJ37_AMIAI</name>
<dbReference type="Gene3D" id="2.160.20.20">
    <property type="match status" value="7"/>
</dbReference>
<protein>
    <submittedName>
        <fullName evidence="5">Autotransporter-associated beta strand protein</fullName>
    </submittedName>
</protein>
<dbReference type="InterPro" id="IPR012332">
    <property type="entry name" value="Autotransporter_pectin_lyase_C"/>
</dbReference>
<keyword evidence="7" id="KW-1185">Reference proteome</keyword>
<feature type="region of interest" description="Disordered" evidence="2">
    <location>
        <begin position="70"/>
        <end position="126"/>
    </location>
</feature>
<feature type="region of interest" description="Disordered" evidence="2">
    <location>
        <begin position="221"/>
        <end position="244"/>
    </location>
</feature>
<evidence type="ECO:0000313" key="7">
    <source>
        <dbReference type="Proteomes" id="UP000577697"/>
    </source>
</evidence>
<dbReference type="RefSeq" id="WP_067955062.1">
    <property type="nucleotide sequence ID" value="NZ_CP015005.1"/>
</dbReference>
<organism evidence="4 6">
    <name type="scientific">Aminobacter aminovorans</name>
    <name type="common">Chelatobacter heintzii</name>
    <dbReference type="NCBI Taxonomy" id="83263"/>
    <lineage>
        <taxon>Bacteria</taxon>
        <taxon>Pseudomonadati</taxon>
        <taxon>Pseudomonadota</taxon>
        <taxon>Alphaproteobacteria</taxon>
        <taxon>Hyphomicrobiales</taxon>
        <taxon>Phyllobacteriaceae</taxon>
        <taxon>Aminobacter</taxon>
    </lineage>
</organism>
<dbReference type="InterPro" id="IPR013425">
    <property type="entry name" value="Autotrns_rpt"/>
</dbReference>
<dbReference type="SMART" id="SM00869">
    <property type="entry name" value="Autotransporter"/>
    <property type="match status" value="1"/>
</dbReference>
<evidence type="ECO:0000256" key="1">
    <source>
        <dbReference type="ARBA" id="ARBA00022729"/>
    </source>
</evidence>
<dbReference type="InterPro" id="IPR005546">
    <property type="entry name" value="Autotransporte_beta"/>
</dbReference>
<dbReference type="NCBIfam" id="TIGR02601">
    <property type="entry name" value="autotrns_rpt"/>
    <property type="match status" value="19"/>
</dbReference>
<dbReference type="SUPFAM" id="SSF51126">
    <property type="entry name" value="Pectin lyase-like"/>
    <property type="match status" value="10"/>
</dbReference>
<keyword evidence="1" id="KW-0732">Signal</keyword>
<evidence type="ECO:0000313" key="5">
    <source>
        <dbReference type="EMBL" id="MBB3709156.1"/>
    </source>
</evidence>
<dbReference type="KEGG" id="aak:AA2016_0357"/>
<gene>
    <name evidence="4" type="ORF">AA2016_0357</name>
    <name evidence="5" type="ORF">FHS67_005504</name>
</gene>
<feature type="compositionally biased region" description="Gly residues" evidence="2">
    <location>
        <begin position="221"/>
        <end position="236"/>
    </location>
</feature>
<accession>A0AAC8YJ37</accession>
<feature type="domain" description="Autotransporter" evidence="3">
    <location>
        <begin position="2974"/>
        <end position="3250"/>
    </location>
</feature>
<dbReference type="EMBL" id="CP015005">
    <property type="protein sequence ID" value="AMS39297.1"/>
    <property type="molecule type" value="Genomic_DNA"/>
</dbReference>
<sequence length="3250" mass="315241">MSSTSGDLEAIRDNAATDAKTVVPVSSQSSRHGRYRMALLACSALIAPLALGPAIQAAAADTIGNDGGNGGNGSGTRAGSFGMPAVNAAGGNGGGGGQSGNGQPSGGNGGNGGADGGFGGGGGGVSDNGGGGGRGYNGAGGGGGGGGGGAGLVVNSGIVNVNQNSYGGKGGKGGYAGVQIGGTSIGGGGGGGGGGSGILVGGTSGSTTVTVGAGVFVRGGFGGDGTEGHTNGGPGGALRASDMGAGGNGGHGISVTDPNGATIIVNGDVSGLDGGAGGGWAGARAPSGAAGVGIRGQNLNITIGTAGAIRRSQNGQDAIYITGGTNRVTSLGTAPNQGTVQGAIHLGAGVTTIAGNYSGGVRPTWILVDGGAEMKVEGSTAANDAKAIHDLQNYGLVTLGASRWLSLGAGTNYATINIGSAAKLETTYAEFNNRGTINVADQGIIDAGTAFLNYAGAVLNLNGTATVKATYGAVTNLGQFNVKNGDVVSAGAFYNDGGTLSLSGGSLSGIDQLFNRTGATVDIAAGRKLSVATFAGTGGSTTGAGTIEASTAFNLEAGSYATKLTGTAGLNKIGPGTVTLTGTNTYTGGTDISGGTLSVASDASLGNGVLSFNGGTLNATASFATGRDATLGASGGGLSADAGMTLTYNGLLSGTGALSKSGAGTVVLGATNTYAGGTAVNAGTLRLGAGGSLLFGKDLSVAGGATFDLNGKAQTIGRLTGAGAVALGAGALTVGHGDVSSTFAGATSGTGSLTKVGSGMLTLTGANTHSGGTTVSGGQLQIGDGGTSGSLAGNVALASGTALTFNRSNTLTFADVISGGGRVTILGGGTTILSGNNTHSNGTEIYSGTLQLGNGGTSGSVLGAIDNYNGTVAVNRSNTYTLANSINGNGGFSQRGTGKTILTGANTFSGGIAVNAGTLSVRNAGALGNGSSAIDVAANATLEIDGDMSIDTRALRLKGTGANGKGALHTVSGESSAMAQATLSGTALVLTEAGTGFEFLGGVDGDGHRLTIDGSGRTGITGLSGAGSELVKAGSGKLLLRGPSTYTGGTYIGGGTVEVDGSGGLGTGTVAFGGAATLRGTNGWLDNAFDLDAAATLDTDTSIVLNGAISGAGSLVKTGSGDLVLNGVNSYSGGTTISAGRLTLGNGDPATLGSGAVVNNAMLVLNRDGDYTLANSFSGTGTIEKQGYGTLTLSGANTMSGTTSLVGGTLQIGDGTSGGGIGSSSVVALNDSTLAFNRSSLVTFGGILSGTGGLTQKGNGTTVLSGENIYAGTTKITAGTLQVGDGATSGKLGSGSVENAGTLAFNRSDIVTVANAISGAGTFDQAGTGTTILTGTSSYTGATRVSAGKLVVNGSIASSSSVTVDAGATIGGSGTIATTIVNGTLSAGNSPGTLTVDGDLTLNSGSTSIFELGTSGVVGGPTNDLVIVNGDLTLGGTLDTPNAVTGYYRLFNVSGSVTGSFHTLPTDAIISTAVANQVNLMIRNNDQLLQFWDGSDLAGNGTVDGGSGTWSAGNGNWTGAPGEATINDGWRGEVGVFAGTAGTVTVTGSLAFQGLQFSTDGYELTGGILALSGNPHGNEKASFINTDNGVTATIGSMIADGDMTELDKLGLGTLILTGDNTYTGKTTISAGTLQLGNGGTSGSVAGDIVNNSVLAFNRSDDALVISGYIGGTGRVEQNGTGTTTLTSANYYTGGTTISAGTLQIGNGGSIKGDVLNNSRLVFNNTEANGEFAGDITGTGAMTLTGNSTVLMSGDISHSGGTTIDSGSVLQIGKSETSGTLSGKVSNSGTLAFDRSDDSSFDGDMSGSGDFKKYGAGKLTLSGDSSGFDGIVYSLAGTLRLENSLAAGTGYIMMFGGGLDYGAGVDLANIMTLQQENTVLSVASGTATHSGYILSGGGEPRAVEKTGAGALVVNAMQHGGPTTVSGGTLKAGNADAFDMTGAMTVKADATLDLDGYDQRIGSLAGAGSVTLGVARPLWGSPQEVTLTTGGNDASTTFSGSISGAGNLSKIGTGVFTLSGSNSYTGKTWLDGGTLKAGAANSFSSASAVEVASSTELDLDGFDQVIGSLAGAGTVSLGAGTLTAGGNNGSTEFSGIITGTGSLTKKGTGSFTLSGANTYTGATKIDAGTLTAGAANTLASSSAVSVGSGATFDLDGHNQTIASLAGAGNVKLGAGTLTSGNGDDTEFSGVMSGGGFTKQGSGKQTMSGESTYTGATAVKAGELQVNGKLGNTAVSVDSGATLSGSGTVSGSVTVSDGGHIAPGAGKGTLTVGSLNLSNGANLDFELGAQSDRIDVKGDLVLDGKLNVSGGNDFGAGVYRLIDYGGTLTDNGLVIGTVPGAFQASDLSIQTQVAKQINLINTGGTALAFWDGGASGNLNNGSVDGGDGTWSAQGGNWTRQDGAFNAPMAPQPGYAIFQGTAGTVTVDSSQGRMSVTGMQFATSGYVLKGDAIGLHDTATTIRVGDGTVSSAGTVASIESELTGAGGLVKDDYGTLVLSGANSYTGGTTIKGGTLSISSDGNLGGTSGGLTFIGGILTNTAAMTTERDIELRLAGGTFDTQADLTASGTISGQGKLTKTGSGTLTLTGTNTYAGGTKIGSGTLQIGNGATSGSITGDVANSGTLAFNRSALLTFAGAISGSGAIKQIGSGKTVLTGTNGYTGGTTIAAGTLSGSATSFGSGAILNDAAFIIDQSTDASFANAINGTGSFTKSGNGALTLTGTSLLSGDTTVSTGKLSVNGSLAKSAVTVASGATLGGTGIIGKLTAQSGSIVNTGSSIGTLSVTGDASFAAGSTFQVDVDTTKSDRLSVAGKATLSGGTVQVLAGSGNYAPSTQYTILTAATGVLGQFASVTSKLAFLTPTLTYTSNAVGLSLDRNDIKFTDIAATRNQFAAGGAADKLGNKHAIYKAIVNLDKDAARKAFDALSGEVHASVGGMLVDDSRFLASAANDRIRAAFGDIGTQAPPVMAYGLDGPEIAEATTERMAFWGQAYGSWGKTGSDGNAAAFGRSTGGFIGGLDAGIGDNLRIGAFAGYSNGSFDADDRASSGDSSAYHAGVFAGGRWQAFGLRAGAAYSWTDIETSRTVAFANFKDRLTASYDAGIAQVFGEASYRLQTGDAIVEPFAALAYINVRTDSFTEKGGQAALTANASTAETTFTTLGVRASTDIAIRGMDATLRGMAGWRHAFGDVTPLSSVAFSGGSAFQIAGAPVAKDVAIVEAGLDLALSPDAKLGIAYTGQFGSGVVDQSFRASLGVNF</sequence>
<dbReference type="Pfam" id="PF12951">
    <property type="entry name" value="PATR"/>
    <property type="match status" value="21"/>
</dbReference>
<dbReference type="InterPro" id="IPR036709">
    <property type="entry name" value="Autotransporte_beta_dom_sf"/>
</dbReference>
<reference evidence="5 7" key="2">
    <citation type="submission" date="2020-08" db="EMBL/GenBank/DDBJ databases">
        <title>Genomic Encyclopedia of Type Strains, Phase IV (KMG-IV): sequencing the most valuable type-strain genomes for metagenomic binning, comparative biology and taxonomic classification.</title>
        <authorList>
            <person name="Goeker M."/>
        </authorList>
    </citation>
    <scope>NUCLEOTIDE SEQUENCE [LARGE SCALE GENOMIC DNA]</scope>
    <source>
        <strain evidence="5 7">DSM 10368</strain>
    </source>
</reference>
<dbReference type="Proteomes" id="UP000577697">
    <property type="component" value="Unassembled WGS sequence"/>
</dbReference>
<evidence type="ECO:0000259" key="3">
    <source>
        <dbReference type="PROSITE" id="PS51208"/>
    </source>
</evidence>
<reference evidence="4 6" key="1">
    <citation type="submission" date="2016-03" db="EMBL/GenBank/DDBJ databases">
        <title>Complete genome of Aminobacter aminovorans KCTC 2477.</title>
        <authorList>
            <person name="Kim K.M."/>
        </authorList>
    </citation>
    <scope>NUCLEOTIDE SEQUENCE [LARGE SCALE GENOMIC DNA]</scope>
    <source>
        <strain evidence="4 6">KCTC 2477</strain>
    </source>
</reference>
<feature type="compositionally biased region" description="Low complexity" evidence="2">
    <location>
        <begin position="77"/>
        <end position="89"/>
    </location>
</feature>
<dbReference type="PANTHER" id="PTHR35037:SF3">
    <property type="entry name" value="C-TERMINAL REGION OF AIDA-LIKE PROTEIN"/>
    <property type="match status" value="1"/>
</dbReference>
<dbReference type="InterPro" id="IPR051551">
    <property type="entry name" value="Autotransporter_adhesion"/>
</dbReference>
<evidence type="ECO:0000256" key="2">
    <source>
        <dbReference type="SAM" id="MobiDB-lite"/>
    </source>
</evidence>
<dbReference type="PROSITE" id="PS51208">
    <property type="entry name" value="AUTOTRANSPORTER"/>
    <property type="match status" value="1"/>
</dbReference>
<dbReference type="InterPro" id="IPR011050">
    <property type="entry name" value="Pectin_lyase_fold/virulence"/>
</dbReference>
<proteinExistence type="predicted"/>
<evidence type="ECO:0000313" key="6">
    <source>
        <dbReference type="Proteomes" id="UP000075755"/>
    </source>
</evidence>